<dbReference type="Gene3D" id="3.30.1330.30">
    <property type="match status" value="1"/>
</dbReference>
<proteinExistence type="predicted"/>
<name>A0A841CB99_9LACT</name>
<dbReference type="EMBL" id="JACHHV010000037">
    <property type="protein sequence ID" value="MBB5888669.1"/>
    <property type="molecule type" value="Genomic_DNA"/>
</dbReference>
<dbReference type="Pfam" id="PF01248">
    <property type="entry name" value="Ribosomal_L7Ae"/>
    <property type="match status" value="1"/>
</dbReference>
<accession>A0A841CB99</accession>
<organism evidence="2 3">
    <name type="scientific">Lactovum miscens</name>
    <dbReference type="NCBI Taxonomy" id="190387"/>
    <lineage>
        <taxon>Bacteria</taxon>
        <taxon>Bacillati</taxon>
        <taxon>Bacillota</taxon>
        <taxon>Bacilli</taxon>
        <taxon>Lactobacillales</taxon>
        <taxon>Streptococcaceae</taxon>
        <taxon>Lactovum</taxon>
    </lineage>
</organism>
<dbReference type="Proteomes" id="UP000562464">
    <property type="component" value="Unassembled WGS sequence"/>
</dbReference>
<dbReference type="SUPFAM" id="SSF55315">
    <property type="entry name" value="L30e-like"/>
    <property type="match status" value="1"/>
</dbReference>
<reference evidence="2 3" key="1">
    <citation type="submission" date="2020-08" db="EMBL/GenBank/DDBJ databases">
        <title>Genomic Encyclopedia of Type Strains, Phase IV (KMG-IV): sequencing the most valuable type-strain genomes for metagenomic binning, comparative biology and taxonomic classification.</title>
        <authorList>
            <person name="Goeker M."/>
        </authorList>
    </citation>
    <scope>NUCLEOTIDE SEQUENCE [LARGE SCALE GENOMIC DNA]</scope>
    <source>
        <strain evidence="2 3">DSM 14925</strain>
    </source>
</reference>
<dbReference type="InterPro" id="IPR029064">
    <property type="entry name" value="Ribosomal_eL30-like_sf"/>
</dbReference>
<keyword evidence="2" id="KW-0687">Ribonucleoprotein</keyword>
<dbReference type="InterPro" id="IPR004038">
    <property type="entry name" value="Ribosomal_eL8/eL30/eS12/Gad45"/>
</dbReference>
<feature type="domain" description="Ribosomal protein eL8/eL30/eS12/Gadd45" evidence="1">
    <location>
        <begin position="4"/>
        <end position="93"/>
    </location>
</feature>
<protein>
    <submittedName>
        <fullName evidence="2">Ribosomal protein L7Ae-like RNA K-turn-binding protein</fullName>
    </submittedName>
</protein>
<gene>
    <name evidence="2" type="ORF">HNQ37_001573</name>
</gene>
<dbReference type="GO" id="GO:0005840">
    <property type="term" value="C:ribosome"/>
    <property type="evidence" value="ECO:0007669"/>
    <property type="project" value="UniProtKB-KW"/>
</dbReference>
<evidence type="ECO:0000259" key="1">
    <source>
        <dbReference type="Pfam" id="PF01248"/>
    </source>
</evidence>
<dbReference type="RefSeq" id="WP_414672541.1">
    <property type="nucleotide sequence ID" value="NZ_DASWOY010000030.1"/>
</dbReference>
<keyword evidence="3" id="KW-1185">Reference proteome</keyword>
<dbReference type="AlphaFoldDB" id="A0A841CB99"/>
<keyword evidence="2" id="KW-0689">Ribosomal protein</keyword>
<dbReference type="NCBIfam" id="NF005585">
    <property type="entry name" value="PRK07283.1"/>
    <property type="match status" value="1"/>
</dbReference>
<evidence type="ECO:0000313" key="3">
    <source>
        <dbReference type="Proteomes" id="UP000562464"/>
    </source>
</evidence>
<sequence>MTDKILNLLGLAKRAGKIITGEELVVKSIQHQTAKFIFLANDASNNLNKKIIDKSNTYQIKISTKYNQEELSAAIGSDRKVLAVMDNGFAKKMENLLMQ</sequence>
<evidence type="ECO:0000313" key="2">
    <source>
        <dbReference type="EMBL" id="MBB5888669.1"/>
    </source>
</evidence>
<comment type="caution">
    <text evidence="2">The sequence shown here is derived from an EMBL/GenBank/DDBJ whole genome shotgun (WGS) entry which is preliminary data.</text>
</comment>